<protein>
    <recommendedName>
        <fullName evidence="11">SRP54-type proteins GTP-binding domain-containing protein</fullName>
    </recommendedName>
</protein>
<dbReference type="InterPro" id="IPR000897">
    <property type="entry name" value="SRP54_GTPase_dom"/>
</dbReference>
<reference evidence="12" key="1">
    <citation type="submission" date="2023-06" db="EMBL/GenBank/DDBJ databases">
        <authorList>
            <person name="Noh H."/>
        </authorList>
    </citation>
    <scope>NUCLEOTIDE SEQUENCE</scope>
    <source>
        <strain evidence="12">DUCC20226</strain>
    </source>
</reference>
<feature type="domain" description="SRP54-type proteins GTP-binding" evidence="11">
    <location>
        <begin position="46"/>
        <end position="105"/>
    </location>
</feature>
<keyword evidence="9" id="KW-0539">Nucleus</keyword>
<dbReference type="GO" id="GO:0005525">
    <property type="term" value="F:GTP binding"/>
    <property type="evidence" value="ECO:0007669"/>
    <property type="project" value="UniProtKB-KW"/>
</dbReference>
<evidence type="ECO:0000256" key="2">
    <source>
        <dbReference type="ARBA" id="ARBA00004496"/>
    </source>
</evidence>
<keyword evidence="8" id="KW-0342">GTP-binding</keyword>
<evidence type="ECO:0000256" key="9">
    <source>
        <dbReference type="ARBA" id="ARBA00023242"/>
    </source>
</evidence>
<dbReference type="GO" id="GO:0005737">
    <property type="term" value="C:cytoplasm"/>
    <property type="evidence" value="ECO:0007669"/>
    <property type="project" value="UniProtKB-SubCell"/>
</dbReference>
<evidence type="ECO:0000256" key="7">
    <source>
        <dbReference type="ARBA" id="ARBA00022840"/>
    </source>
</evidence>
<dbReference type="Pfam" id="PF00448">
    <property type="entry name" value="SRP54"/>
    <property type="match status" value="1"/>
</dbReference>
<gene>
    <name evidence="12" type="ORF">N8I77_001172</name>
</gene>
<organism evidence="12 13">
    <name type="scientific">Phomopsis amygdali</name>
    <name type="common">Fusicoccum amygdali</name>
    <dbReference type="NCBI Taxonomy" id="1214568"/>
    <lineage>
        <taxon>Eukaryota</taxon>
        <taxon>Fungi</taxon>
        <taxon>Dikarya</taxon>
        <taxon>Ascomycota</taxon>
        <taxon>Pezizomycotina</taxon>
        <taxon>Sordariomycetes</taxon>
        <taxon>Sordariomycetidae</taxon>
        <taxon>Diaporthales</taxon>
        <taxon>Diaporthaceae</taxon>
        <taxon>Diaporthe</taxon>
    </lineage>
</organism>
<dbReference type="FunFam" id="3.40.50.300:FF:001691">
    <property type="entry name" value="Probable ATP-dependent kinase TDA10"/>
    <property type="match status" value="1"/>
</dbReference>
<evidence type="ECO:0000313" key="13">
    <source>
        <dbReference type="Proteomes" id="UP001265746"/>
    </source>
</evidence>
<dbReference type="SUPFAM" id="SSF52540">
    <property type="entry name" value="P-loop containing nucleoside triphosphate hydrolases"/>
    <property type="match status" value="1"/>
</dbReference>
<sequence>MASTPDVPLQSRIIDDKSPKCIPFILERLKAHQAQQSAGGNESRPFVIGLNGVQGVGKTTLVKALAETLQQREMLQTIVVSIDDFYLRHQDQLDLAAAHPDNALVQCRGEPGTHDTELMRDVFTSLVKAQPTHIPQYDKSAFNGLGDRSPKSAWIPVNQPGQPTVQVVLLEGWCVGFRSIAHDVIEAKWRAPSRTLHSHKLEDLFFVNDQLKGYDIVTDLFDAFIHIDAENTEYVYDWRLQQEQQLRQEKGSGMTDEQVVKFVDAYYPAYELFSDAVRKGIFVDRKGCQLQLTVGKDRSVIDKLVI</sequence>
<evidence type="ECO:0000256" key="8">
    <source>
        <dbReference type="ARBA" id="ARBA00023134"/>
    </source>
</evidence>
<dbReference type="Gene3D" id="3.40.50.300">
    <property type="entry name" value="P-loop containing nucleotide triphosphate hydrolases"/>
    <property type="match status" value="1"/>
</dbReference>
<dbReference type="InterPro" id="IPR027417">
    <property type="entry name" value="P-loop_NTPase"/>
</dbReference>
<dbReference type="GO" id="GO:0005634">
    <property type="term" value="C:nucleus"/>
    <property type="evidence" value="ECO:0007669"/>
    <property type="project" value="UniProtKB-SubCell"/>
</dbReference>
<keyword evidence="5" id="KW-0547">Nucleotide-binding</keyword>
<evidence type="ECO:0000259" key="11">
    <source>
        <dbReference type="Pfam" id="PF00448"/>
    </source>
</evidence>
<name>A0AAD9SQ41_PHOAM</name>
<dbReference type="GO" id="GO:0016301">
    <property type="term" value="F:kinase activity"/>
    <property type="evidence" value="ECO:0007669"/>
    <property type="project" value="UniProtKB-KW"/>
</dbReference>
<keyword evidence="7" id="KW-0067">ATP-binding</keyword>
<evidence type="ECO:0000256" key="1">
    <source>
        <dbReference type="ARBA" id="ARBA00004123"/>
    </source>
</evidence>
<dbReference type="GO" id="GO:0006614">
    <property type="term" value="P:SRP-dependent cotranslational protein targeting to membrane"/>
    <property type="evidence" value="ECO:0007669"/>
    <property type="project" value="InterPro"/>
</dbReference>
<proteinExistence type="inferred from homology"/>
<evidence type="ECO:0000256" key="6">
    <source>
        <dbReference type="ARBA" id="ARBA00022777"/>
    </source>
</evidence>
<evidence type="ECO:0000256" key="5">
    <source>
        <dbReference type="ARBA" id="ARBA00022741"/>
    </source>
</evidence>
<evidence type="ECO:0000313" key="12">
    <source>
        <dbReference type="EMBL" id="KAK2614335.1"/>
    </source>
</evidence>
<keyword evidence="6" id="KW-0418">Kinase</keyword>
<evidence type="ECO:0000256" key="10">
    <source>
        <dbReference type="ARBA" id="ARBA00061312"/>
    </source>
</evidence>
<evidence type="ECO:0000256" key="4">
    <source>
        <dbReference type="ARBA" id="ARBA00022679"/>
    </source>
</evidence>
<dbReference type="EMBL" id="JAUJFL010000001">
    <property type="protein sequence ID" value="KAK2614335.1"/>
    <property type="molecule type" value="Genomic_DNA"/>
</dbReference>
<evidence type="ECO:0000256" key="3">
    <source>
        <dbReference type="ARBA" id="ARBA00022490"/>
    </source>
</evidence>
<comment type="subcellular location">
    <subcellularLocation>
        <location evidence="2">Cytoplasm</location>
    </subcellularLocation>
    <subcellularLocation>
        <location evidence="1">Nucleus</location>
    </subcellularLocation>
</comment>
<dbReference type="AlphaFoldDB" id="A0AAD9SQ41"/>
<accession>A0AAD9SQ41</accession>
<keyword evidence="13" id="KW-1185">Reference proteome</keyword>
<dbReference type="GO" id="GO:0005524">
    <property type="term" value="F:ATP binding"/>
    <property type="evidence" value="ECO:0007669"/>
    <property type="project" value="UniProtKB-KW"/>
</dbReference>
<comment type="similarity">
    <text evidence="10">Belongs to the GLYK kinase family.</text>
</comment>
<keyword evidence="4" id="KW-0808">Transferase</keyword>
<dbReference type="Proteomes" id="UP001265746">
    <property type="component" value="Unassembled WGS sequence"/>
</dbReference>
<dbReference type="PANTHER" id="PTHR10285">
    <property type="entry name" value="URIDINE KINASE"/>
    <property type="match status" value="1"/>
</dbReference>
<comment type="caution">
    <text evidence="12">The sequence shown here is derived from an EMBL/GenBank/DDBJ whole genome shotgun (WGS) entry which is preliminary data.</text>
</comment>
<keyword evidence="3" id="KW-0963">Cytoplasm</keyword>